<keyword evidence="1 3" id="KW-0175">Coiled coil</keyword>
<keyword evidence="4" id="KW-1133">Transmembrane helix</keyword>
<proteinExistence type="predicted"/>
<accession>A0A3B0XN20</accession>
<evidence type="ECO:0000256" key="4">
    <source>
        <dbReference type="SAM" id="Phobius"/>
    </source>
</evidence>
<evidence type="ECO:0000256" key="3">
    <source>
        <dbReference type="SAM" id="Coils"/>
    </source>
</evidence>
<sequence length="442" mass="49806">MDNSLIILSVVIVSVSILAGALMIWRLSVGLNSLNASVQQAVLDKPDPAQQLQLKQISEMQHTVLARLYEQQSYQEKRMGELSSHLSDKLSKNRETFDARQLESLKAQQENLTQGMGEVRKQLSEALQQNARQLGEKVDALTRSTDERLKEISTQVDKRLNEGFEKTTATFADVVKRLALIDEAQKKITALSANVVSLQEVLADKRSRGAFGEVQLEALVRNMMPENSFSFQHVLSNNTRVDCLLLLPEAGGNIAIDSKFPLESYRKMTDIECCESQKRQAEKQFKIDIKKHIYDIANKYIIPGTTSEGAVMFIPAEAIFAEIHAHYYDLVEEAQRVRVWLVSPTTLMAVLTTARSVLKDSATRKQVHLIQEHLLALSRDFTRFQARMDNLSKHIDQASKDVSEVNISARKISSRFEKIEKVELSNAQQEAMISHAPNDSPE</sequence>
<keyword evidence="4" id="KW-0472">Membrane</keyword>
<dbReference type="GO" id="GO:0006310">
    <property type="term" value="P:DNA recombination"/>
    <property type="evidence" value="ECO:0007669"/>
    <property type="project" value="UniProtKB-KW"/>
</dbReference>
<organism evidence="5">
    <name type="scientific">hydrothermal vent metagenome</name>
    <dbReference type="NCBI Taxonomy" id="652676"/>
    <lineage>
        <taxon>unclassified sequences</taxon>
        <taxon>metagenomes</taxon>
        <taxon>ecological metagenomes</taxon>
    </lineage>
</organism>
<keyword evidence="4" id="KW-0812">Transmembrane</keyword>
<protein>
    <submittedName>
        <fullName evidence="5">DNA recombination protein RmuC</fullName>
    </submittedName>
</protein>
<evidence type="ECO:0000313" key="5">
    <source>
        <dbReference type="EMBL" id="VAW69688.1"/>
    </source>
</evidence>
<dbReference type="PANTHER" id="PTHR30563:SF0">
    <property type="entry name" value="DNA RECOMBINATION PROTEIN RMUC"/>
    <property type="match status" value="1"/>
</dbReference>
<dbReference type="EMBL" id="UOFJ01000453">
    <property type="protein sequence ID" value="VAW69688.1"/>
    <property type="molecule type" value="Genomic_DNA"/>
</dbReference>
<feature type="coiled-coil region" evidence="3">
    <location>
        <begin position="102"/>
        <end position="144"/>
    </location>
</feature>
<evidence type="ECO:0000256" key="1">
    <source>
        <dbReference type="ARBA" id="ARBA00023054"/>
    </source>
</evidence>
<keyword evidence="2" id="KW-0233">DNA recombination</keyword>
<dbReference type="PANTHER" id="PTHR30563">
    <property type="entry name" value="DNA RECOMBINATION PROTEIN RMUC"/>
    <property type="match status" value="1"/>
</dbReference>
<evidence type="ECO:0000256" key="2">
    <source>
        <dbReference type="ARBA" id="ARBA00023172"/>
    </source>
</evidence>
<dbReference type="AlphaFoldDB" id="A0A3B0XN20"/>
<feature type="transmembrane region" description="Helical" evidence="4">
    <location>
        <begin position="6"/>
        <end position="25"/>
    </location>
</feature>
<name>A0A3B0XN20_9ZZZZ</name>
<dbReference type="InterPro" id="IPR003798">
    <property type="entry name" value="DNA_recombination_RmuC"/>
</dbReference>
<dbReference type="Gene3D" id="1.20.1260.80">
    <property type="match status" value="1"/>
</dbReference>
<reference evidence="5" key="1">
    <citation type="submission" date="2018-06" db="EMBL/GenBank/DDBJ databases">
        <authorList>
            <person name="Zhirakovskaya E."/>
        </authorList>
    </citation>
    <scope>NUCLEOTIDE SEQUENCE</scope>
</reference>
<dbReference type="SUPFAM" id="SSF58113">
    <property type="entry name" value="Apolipoprotein A-I"/>
    <property type="match status" value="1"/>
</dbReference>
<gene>
    <name evidence="5" type="ORF">MNBD_GAMMA10-1322</name>
</gene>
<dbReference type="Pfam" id="PF02646">
    <property type="entry name" value="RmuC"/>
    <property type="match status" value="1"/>
</dbReference>